<organism evidence="3 4">
    <name type="scientific">Flavimaricola marinus</name>
    <dbReference type="NCBI Taxonomy" id="1819565"/>
    <lineage>
        <taxon>Bacteria</taxon>
        <taxon>Pseudomonadati</taxon>
        <taxon>Pseudomonadota</taxon>
        <taxon>Alphaproteobacteria</taxon>
        <taxon>Rhodobacterales</taxon>
        <taxon>Paracoccaceae</taxon>
        <taxon>Flavimaricola</taxon>
    </lineage>
</organism>
<feature type="signal peptide" evidence="1">
    <location>
        <begin position="1"/>
        <end position="20"/>
    </location>
</feature>
<dbReference type="Pfam" id="PF13609">
    <property type="entry name" value="Porin_4"/>
    <property type="match status" value="1"/>
</dbReference>
<dbReference type="AlphaFoldDB" id="A0A238LFZ2"/>
<feature type="chain" id="PRO_5012669642" description="Porin domain-containing protein" evidence="1">
    <location>
        <begin position="21"/>
        <end position="350"/>
    </location>
</feature>
<dbReference type="RefSeq" id="WP_093992524.1">
    <property type="nucleotide sequence ID" value="NZ_FXZK01000004.1"/>
</dbReference>
<sequence length="350" mass="35536">MNRILLASASIFALAGAASAEVTFGGDATLGYNDEVEGGFYYGADLVVTMTQELDNGLSVSATGDINFADDDGDTTRGSDQLNTSYVLTLSSDMATLSFGDVDPVGDAIWSGVSGSAVAGFNDGDVHFDTANFDAILRGDVMYSGINAYVSFGVDTDGDAPEEFSAMQLAATGSFGMFGFIAAYQEEFAGTPEIIAVAATASVIGADIKVAYEDDGTESSYGIGASYPVGPVTLGGYFTANDIADDSYGVSADYASGPIAVAVAYDNDAGQEDVSLDASYDVGNGITALAGVAADLTGETTAYYVAGEVDLGGGASFLLSFADDEGAVANDEIGGPEYNQGLTAALSFSF</sequence>
<evidence type="ECO:0000313" key="3">
    <source>
        <dbReference type="EMBL" id="SMY08335.1"/>
    </source>
</evidence>
<evidence type="ECO:0000256" key="1">
    <source>
        <dbReference type="SAM" id="SignalP"/>
    </source>
</evidence>
<reference evidence="3 4" key="1">
    <citation type="submission" date="2017-05" db="EMBL/GenBank/DDBJ databases">
        <authorList>
            <person name="Song R."/>
            <person name="Chenine A.L."/>
            <person name="Ruprecht R.M."/>
        </authorList>
    </citation>
    <scope>NUCLEOTIDE SEQUENCE [LARGE SCALE GENOMIC DNA]</scope>
    <source>
        <strain evidence="3 4">CECT 8899</strain>
    </source>
</reference>
<protein>
    <recommendedName>
        <fullName evidence="2">Porin domain-containing protein</fullName>
    </recommendedName>
</protein>
<dbReference type="SUPFAM" id="SSF56935">
    <property type="entry name" value="Porins"/>
    <property type="match status" value="1"/>
</dbReference>
<dbReference type="Gene3D" id="2.40.160.10">
    <property type="entry name" value="Porin"/>
    <property type="match status" value="1"/>
</dbReference>
<dbReference type="GO" id="GO:0015288">
    <property type="term" value="F:porin activity"/>
    <property type="evidence" value="ECO:0007669"/>
    <property type="project" value="InterPro"/>
</dbReference>
<dbReference type="EMBL" id="FXZK01000004">
    <property type="protein sequence ID" value="SMY08335.1"/>
    <property type="molecule type" value="Genomic_DNA"/>
</dbReference>
<keyword evidence="1" id="KW-0732">Signal</keyword>
<dbReference type="InterPro" id="IPR033900">
    <property type="entry name" value="Gram_neg_porin_domain"/>
</dbReference>
<dbReference type="GO" id="GO:0016020">
    <property type="term" value="C:membrane"/>
    <property type="evidence" value="ECO:0007669"/>
    <property type="project" value="InterPro"/>
</dbReference>
<dbReference type="InterPro" id="IPR023614">
    <property type="entry name" value="Porin_dom_sf"/>
</dbReference>
<evidence type="ECO:0000259" key="2">
    <source>
        <dbReference type="Pfam" id="PF13609"/>
    </source>
</evidence>
<evidence type="ECO:0000313" key="4">
    <source>
        <dbReference type="Proteomes" id="UP000201613"/>
    </source>
</evidence>
<dbReference type="Proteomes" id="UP000201613">
    <property type="component" value="Unassembled WGS sequence"/>
</dbReference>
<name>A0A238LFZ2_9RHOB</name>
<dbReference type="OrthoDB" id="7874340at2"/>
<accession>A0A238LFZ2</accession>
<gene>
    <name evidence="3" type="ORF">LOM8899_02486</name>
</gene>
<keyword evidence="4" id="KW-1185">Reference proteome</keyword>
<feature type="domain" description="Porin" evidence="2">
    <location>
        <begin position="7"/>
        <end position="295"/>
    </location>
</feature>
<proteinExistence type="predicted"/>